<accession>A0AAX0I525</accession>
<dbReference type="Proteomes" id="UP000175852">
    <property type="component" value="Unassembled WGS sequence"/>
</dbReference>
<dbReference type="EMBL" id="MKCQ01000028">
    <property type="protein sequence ID" value="OEY98736.1"/>
    <property type="molecule type" value="Genomic_DNA"/>
</dbReference>
<protein>
    <recommendedName>
        <fullName evidence="3">DUF1173 domain-containing protein</fullName>
    </recommendedName>
</protein>
<proteinExistence type="predicted"/>
<dbReference type="AlphaFoldDB" id="A0AAX0I525"/>
<reference evidence="1 2" key="1">
    <citation type="submission" date="2016-09" db="EMBL/GenBank/DDBJ databases">
        <authorList>
            <person name="Wen S.-F."/>
            <person name="Lo A.-C."/>
            <person name="Lin C.-J."/>
            <person name="Tseng T.-T."/>
        </authorList>
    </citation>
    <scope>NUCLEOTIDE SEQUENCE [LARGE SCALE GENOMIC DNA]</scope>
    <source>
        <strain evidence="1 2">12609</strain>
    </source>
</reference>
<evidence type="ECO:0000313" key="1">
    <source>
        <dbReference type="EMBL" id="OEY98736.1"/>
    </source>
</evidence>
<comment type="caution">
    <text evidence="1">The sequence shown here is derived from an EMBL/GenBank/DDBJ whole genome shotgun (WGS) entry which is preliminary data.</text>
</comment>
<evidence type="ECO:0000313" key="2">
    <source>
        <dbReference type="Proteomes" id="UP000175852"/>
    </source>
</evidence>
<sequence>MRFAIGQSSKMNFDPRAIAVVDRFDEDQEPVVLEMLDPVWFGYIERFLKKTALGTKEDALVVHKLQELALQKRWLVCGCQGMHSTKSPVFFPKQVPNGTIRKATLVHLYDRPAHHPDCKLSRERPLSLGGISGLPRVKKVRGLAVLKAMGLGGFAAASYKHQPAERMSHAQKMPTLARVLFTVLEGASLNRIGIETKPISDQMKALSSYLDNQFLDSDKAVPAKPWFRLSFSHLDELKAKIVAGQAAFGKVQPQGFVIDVVDDHDTTCGEHVLTRCKQHYSFKGRLLIPGEGTAGPWLAIALVALLPGQSLPQIYQAYLHPLAKLGSYVLVDSGLERKTLDLLEKMLWKFNKMKKPFEIIKPLIDLKQEGQGVRPDFILEAKGKRLIVEMMGFQDEEYLEQKERMHELMRKLPGVVDLFAHDGSNDRELKAFVNQLA</sequence>
<evidence type="ECO:0008006" key="3">
    <source>
        <dbReference type="Google" id="ProtNLM"/>
    </source>
</evidence>
<organism evidence="1 2">
    <name type="scientific">Xanthomonas campestris pv. glycines</name>
    <dbReference type="NCBI Taxonomy" id="473421"/>
    <lineage>
        <taxon>Bacteria</taxon>
        <taxon>Pseudomonadati</taxon>
        <taxon>Pseudomonadota</taxon>
        <taxon>Gammaproteobacteria</taxon>
        <taxon>Lysobacterales</taxon>
        <taxon>Lysobacteraceae</taxon>
        <taxon>Xanthomonas</taxon>
    </lineage>
</organism>
<name>A0AAX0I525_XANCG</name>
<gene>
    <name evidence="1" type="ORF">BIY41_10300</name>
</gene>